<feature type="transmembrane region" description="Helical" evidence="3">
    <location>
        <begin position="92"/>
        <end position="114"/>
    </location>
</feature>
<feature type="transmembrane region" description="Helical" evidence="3">
    <location>
        <begin position="67"/>
        <end position="86"/>
    </location>
</feature>
<dbReference type="Proteomes" id="UP001526147">
    <property type="component" value="Unassembled WGS sequence"/>
</dbReference>
<feature type="domain" description="EamA" evidence="4">
    <location>
        <begin position="150"/>
        <end position="282"/>
    </location>
</feature>
<keyword evidence="3" id="KW-0812">Transmembrane</keyword>
<evidence type="ECO:0000313" key="6">
    <source>
        <dbReference type="Proteomes" id="UP001526147"/>
    </source>
</evidence>
<proteinExistence type="inferred from homology"/>
<keyword evidence="3" id="KW-0472">Membrane</keyword>
<feature type="transmembrane region" description="Helical" evidence="3">
    <location>
        <begin position="152"/>
        <end position="172"/>
    </location>
</feature>
<evidence type="ECO:0000256" key="3">
    <source>
        <dbReference type="SAM" id="Phobius"/>
    </source>
</evidence>
<feature type="domain" description="EamA" evidence="4">
    <location>
        <begin position="5"/>
        <end position="135"/>
    </location>
</feature>
<gene>
    <name evidence="5" type="ORF">OIH86_20630</name>
</gene>
<sequence>MKAWFYVMCVFLGGCSFGVLSTFVKLAYDTGFTMFEVTGSQAIIGTIMIWVLALLVKKQKLTKKQIIKLAISGFPMGLTGIFYYYSLETLDASLAIIFLFQFIWIGAIADWIILKRKPSFQKILSIIIVLIGSVMAAGILTSGEKTIDLSGAMWGVLAALSYSLFLLTSGLVEKEVPAIQRSAILSTGSMIIVLLIANPLSWLNTDTMINIAPYGVLLGLFGVVIPPILFAVGMPKVGPGTGSILTASELPVVVLLSMFVLSEQVQWIQWVGVLVILVGIILGNRSFLSNPFREKTGLLKENKKNFTS</sequence>
<dbReference type="InterPro" id="IPR000620">
    <property type="entry name" value="EamA_dom"/>
</dbReference>
<evidence type="ECO:0000256" key="1">
    <source>
        <dbReference type="ARBA" id="ARBA00004127"/>
    </source>
</evidence>
<feature type="transmembrane region" description="Helical" evidence="3">
    <location>
        <begin position="211"/>
        <end position="232"/>
    </location>
</feature>
<dbReference type="InterPro" id="IPR037185">
    <property type="entry name" value="EmrE-like"/>
</dbReference>
<keyword evidence="3" id="KW-1133">Transmembrane helix</keyword>
<keyword evidence="6" id="KW-1185">Reference proteome</keyword>
<feature type="transmembrane region" description="Helical" evidence="3">
    <location>
        <begin position="5"/>
        <end position="28"/>
    </location>
</feature>
<organism evidence="5 6">
    <name type="scientific">Metabacillus halosaccharovorans</name>
    <dbReference type="NCBI Taxonomy" id="930124"/>
    <lineage>
        <taxon>Bacteria</taxon>
        <taxon>Bacillati</taxon>
        <taxon>Bacillota</taxon>
        <taxon>Bacilli</taxon>
        <taxon>Bacillales</taxon>
        <taxon>Bacillaceae</taxon>
        <taxon>Metabacillus</taxon>
    </lineage>
</organism>
<feature type="transmembrane region" description="Helical" evidence="3">
    <location>
        <begin position="34"/>
        <end position="55"/>
    </location>
</feature>
<comment type="subcellular location">
    <subcellularLocation>
        <location evidence="1">Endomembrane system</location>
        <topology evidence="1">Multi-pass membrane protein</topology>
    </subcellularLocation>
</comment>
<dbReference type="PANTHER" id="PTHR22911:SF137">
    <property type="entry name" value="SOLUTE CARRIER FAMILY 35 MEMBER G2-RELATED"/>
    <property type="match status" value="1"/>
</dbReference>
<dbReference type="RefSeq" id="WP_264144257.1">
    <property type="nucleotide sequence ID" value="NZ_JAOYEY010000048.1"/>
</dbReference>
<evidence type="ECO:0000313" key="5">
    <source>
        <dbReference type="EMBL" id="MCV9888056.1"/>
    </source>
</evidence>
<evidence type="ECO:0000256" key="2">
    <source>
        <dbReference type="ARBA" id="ARBA00007362"/>
    </source>
</evidence>
<feature type="transmembrane region" description="Helical" evidence="3">
    <location>
        <begin position="184"/>
        <end position="205"/>
    </location>
</feature>
<dbReference type="PROSITE" id="PS51257">
    <property type="entry name" value="PROKAR_LIPOPROTEIN"/>
    <property type="match status" value="1"/>
</dbReference>
<feature type="transmembrane region" description="Helical" evidence="3">
    <location>
        <begin position="123"/>
        <end position="140"/>
    </location>
</feature>
<reference evidence="5 6" key="1">
    <citation type="submission" date="2022-10" db="EMBL/GenBank/DDBJ databases">
        <title>Draft genome assembly of moderately radiation resistant bacterium Metabacillus halosaccharovorans.</title>
        <authorList>
            <person name="Pal S."/>
            <person name="Gopinathan A."/>
        </authorList>
    </citation>
    <scope>NUCLEOTIDE SEQUENCE [LARGE SCALE GENOMIC DNA]</scope>
    <source>
        <strain evidence="5 6">VITHBRA001</strain>
    </source>
</reference>
<accession>A0ABT3DLY4</accession>
<comment type="similarity">
    <text evidence="2">Belongs to the EamA transporter family.</text>
</comment>
<dbReference type="SUPFAM" id="SSF103481">
    <property type="entry name" value="Multidrug resistance efflux transporter EmrE"/>
    <property type="match status" value="2"/>
</dbReference>
<dbReference type="Pfam" id="PF00892">
    <property type="entry name" value="EamA"/>
    <property type="match status" value="2"/>
</dbReference>
<dbReference type="PANTHER" id="PTHR22911">
    <property type="entry name" value="ACYL-MALONYL CONDENSING ENZYME-RELATED"/>
    <property type="match status" value="1"/>
</dbReference>
<comment type="caution">
    <text evidence="5">The sequence shown here is derived from an EMBL/GenBank/DDBJ whole genome shotgun (WGS) entry which is preliminary data.</text>
</comment>
<evidence type="ECO:0000259" key="4">
    <source>
        <dbReference type="Pfam" id="PF00892"/>
    </source>
</evidence>
<protein>
    <submittedName>
        <fullName evidence="5">DMT family transporter</fullName>
    </submittedName>
</protein>
<name>A0ABT3DLY4_9BACI</name>
<feature type="transmembrane region" description="Helical" evidence="3">
    <location>
        <begin position="244"/>
        <end position="261"/>
    </location>
</feature>
<dbReference type="EMBL" id="JAOYEY010000048">
    <property type="protein sequence ID" value="MCV9888056.1"/>
    <property type="molecule type" value="Genomic_DNA"/>
</dbReference>
<feature type="transmembrane region" description="Helical" evidence="3">
    <location>
        <begin position="267"/>
        <end position="288"/>
    </location>
</feature>